<sequence>MLDSCSQPLSGGGKNERPKKDWNMGKSPQILVSWLSKAYAEKKISAAPTKAALHEGSRVVIVASSETRATTLLSGLKYLAKNFATPSQLQHHLDEAMSGRSEDWSYENVESVTHLDEII</sequence>
<protein>
    <submittedName>
        <fullName evidence="2">Cytochrome P450</fullName>
    </submittedName>
</protein>
<dbReference type="AlphaFoldDB" id="A0A7T7BJG7"/>
<feature type="region of interest" description="Disordered" evidence="1">
    <location>
        <begin position="1"/>
        <end position="24"/>
    </location>
</feature>
<proteinExistence type="predicted"/>
<dbReference type="Gene3D" id="1.10.630.10">
    <property type="entry name" value="Cytochrome P450"/>
    <property type="match status" value="1"/>
</dbReference>
<dbReference type="GO" id="GO:0020037">
    <property type="term" value="F:heme binding"/>
    <property type="evidence" value="ECO:0007669"/>
    <property type="project" value="InterPro"/>
</dbReference>
<accession>A0A7T7BJG7</accession>
<evidence type="ECO:0000256" key="1">
    <source>
        <dbReference type="SAM" id="MobiDB-lite"/>
    </source>
</evidence>
<dbReference type="GO" id="GO:0005506">
    <property type="term" value="F:iron ion binding"/>
    <property type="evidence" value="ECO:0007669"/>
    <property type="project" value="InterPro"/>
</dbReference>
<evidence type="ECO:0000313" key="2">
    <source>
        <dbReference type="EMBL" id="QQK42034.1"/>
    </source>
</evidence>
<feature type="compositionally biased region" description="Basic and acidic residues" evidence="1">
    <location>
        <begin position="14"/>
        <end position="23"/>
    </location>
</feature>
<dbReference type="EMBL" id="CP060774">
    <property type="protein sequence ID" value="QQK42034.1"/>
    <property type="molecule type" value="Genomic_DNA"/>
</dbReference>
<dbReference type="GO" id="GO:0004497">
    <property type="term" value="F:monooxygenase activity"/>
    <property type="evidence" value="ECO:0007669"/>
    <property type="project" value="InterPro"/>
</dbReference>
<gene>
    <name evidence="2" type="ORF">Pdw03_4888</name>
</gene>
<dbReference type="SUPFAM" id="SSF48264">
    <property type="entry name" value="Cytochrome P450"/>
    <property type="match status" value="1"/>
</dbReference>
<dbReference type="GO" id="GO:0016705">
    <property type="term" value="F:oxidoreductase activity, acting on paired donors, with incorporation or reduction of molecular oxygen"/>
    <property type="evidence" value="ECO:0007669"/>
    <property type="project" value="InterPro"/>
</dbReference>
<dbReference type="RefSeq" id="XP_065956256.1">
    <property type="nucleotide sequence ID" value="XM_066100856.1"/>
</dbReference>
<dbReference type="InterPro" id="IPR036396">
    <property type="entry name" value="Cyt_P450_sf"/>
</dbReference>
<reference evidence="2 3" key="1">
    <citation type="submission" date="2020-08" db="EMBL/GenBank/DDBJ databases">
        <title>The completed genome sequence of the pathogenic ascomycete fungus Penicillium digitatum.</title>
        <authorList>
            <person name="Wang M."/>
        </authorList>
    </citation>
    <scope>NUCLEOTIDE SEQUENCE [LARGE SCALE GENOMIC DNA]</scope>
    <source>
        <strain evidence="2 3">PdW03</strain>
    </source>
</reference>
<dbReference type="Proteomes" id="UP000595662">
    <property type="component" value="Chromosome 1"/>
</dbReference>
<dbReference type="GeneID" id="90952636"/>
<organism evidence="2 3">
    <name type="scientific">Penicillium digitatum</name>
    <name type="common">Green mold</name>
    <dbReference type="NCBI Taxonomy" id="36651"/>
    <lineage>
        <taxon>Eukaryota</taxon>
        <taxon>Fungi</taxon>
        <taxon>Dikarya</taxon>
        <taxon>Ascomycota</taxon>
        <taxon>Pezizomycotina</taxon>
        <taxon>Eurotiomycetes</taxon>
        <taxon>Eurotiomycetidae</taxon>
        <taxon>Eurotiales</taxon>
        <taxon>Aspergillaceae</taxon>
        <taxon>Penicillium</taxon>
    </lineage>
</organism>
<evidence type="ECO:0000313" key="3">
    <source>
        <dbReference type="Proteomes" id="UP000595662"/>
    </source>
</evidence>
<name>A0A7T7BJG7_PENDI</name>